<accession>A0ABU1VRI9</accession>
<organism evidence="1 2">
    <name type="scientific">Agrilutibacter niabensis</name>
    <dbReference type="NCBI Taxonomy" id="380628"/>
    <lineage>
        <taxon>Bacteria</taxon>
        <taxon>Pseudomonadati</taxon>
        <taxon>Pseudomonadota</taxon>
        <taxon>Gammaproteobacteria</taxon>
        <taxon>Lysobacterales</taxon>
        <taxon>Lysobacteraceae</taxon>
        <taxon>Agrilutibacter</taxon>
    </lineage>
</organism>
<dbReference type="EMBL" id="JAVDVW010000002">
    <property type="protein sequence ID" value="MDR7100105.1"/>
    <property type="molecule type" value="Genomic_DNA"/>
</dbReference>
<sequence>MRRLFDRFAVQTLSVADLPHLGSDRWRIAARHVESRDAMTLWLQPDRHWDGFRQHLDASAMALEPRA</sequence>
<reference evidence="1 2" key="1">
    <citation type="submission" date="2023-07" db="EMBL/GenBank/DDBJ databases">
        <title>Sorghum-associated microbial communities from plants grown in Nebraska, USA.</title>
        <authorList>
            <person name="Schachtman D."/>
        </authorList>
    </citation>
    <scope>NUCLEOTIDE SEQUENCE [LARGE SCALE GENOMIC DNA]</scope>
    <source>
        <strain evidence="1 2">BE187</strain>
    </source>
</reference>
<gene>
    <name evidence="1" type="ORF">J2X04_002486</name>
</gene>
<protein>
    <submittedName>
        <fullName evidence="1">Uncharacterized protein</fullName>
    </submittedName>
</protein>
<dbReference type="RefSeq" id="WP_310054686.1">
    <property type="nucleotide sequence ID" value="NZ_JAVDVW010000002.1"/>
</dbReference>
<dbReference type="Proteomes" id="UP001267878">
    <property type="component" value="Unassembled WGS sequence"/>
</dbReference>
<proteinExistence type="predicted"/>
<evidence type="ECO:0000313" key="2">
    <source>
        <dbReference type="Proteomes" id="UP001267878"/>
    </source>
</evidence>
<evidence type="ECO:0000313" key="1">
    <source>
        <dbReference type="EMBL" id="MDR7100105.1"/>
    </source>
</evidence>
<comment type="caution">
    <text evidence="1">The sequence shown here is derived from an EMBL/GenBank/DDBJ whole genome shotgun (WGS) entry which is preliminary data.</text>
</comment>
<name>A0ABU1VRI9_9GAMM</name>
<keyword evidence="2" id="KW-1185">Reference proteome</keyword>